<feature type="compositionally biased region" description="Basic residues" evidence="6">
    <location>
        <begin position="56"/>
        <end position="66"/>
    </location>
</feature>
<evidence type="ECO:0000313" key="9">
    <source>
        <dbReference type="EMBL" id="KIW83314.1"/>
    </source>
</evidence>
<proteinExistence type="predicted"/>
<dbReference type="InterPro" id="IPR007219">
    <property type="entry name" value="XnlR_reg_dom"/>
</dbReference>
<reference evidence="9 10" key="1">
    <citation type="submission" date="2015-01" db="EMBL/GenBank/DDBJ databases">
        <title>The Genome Sequence of Fonsecaea pedrosoi CBS 271.37.</title>
        <authorList>
            <consortium name="The Broad Institute Genomics Platform"/>
            <person name="Cuomo C."/>
            <person name="de Hoog S."/>
            <person name="Gorbushina A."/>
            <person name="Stielow B."/>
            <person name="Teixiera M."/>
            <person name="Abouelleil A."/>
            <person name="Chapman S.B."/>
            <person name="Priest M."/>
            <person name="Young S.K."/>
            <person name="Wortman J."/>
            <person name="Nusbaum C."/>
            <person name="Birren B."/>
        </authorList>
    </citation>
    <scope>NUCLEOTIDE SEQUENCE [LARGE SCALE GENOMIC DNA]</scope>
    <source>
        <strain evidence="9 10">CBS 271.37</strain>
    </source>
</reference>
<keyword evidence="3" id="KW-0238">DNA-binding</keyword>
<dbReference type="RefSeq" id="XP_013287122.1">
    <property type="nucleotide sequence ID" value="XM_013431668.1"/>
</dbReference>
<keyword evidence="7" id="KW-1133">Transmembrane helix</keyword>
<sequence length="650" mass="72595">MFDTRVTGIRSSVTSARSRPTANAAIVGRPTLVASRFQYAWSLSRSPYLEHYSARQSRRRGAHHRLSASSSGIPPSATEDTVAGTPLDRASYTPADLPENVFKDGQAGDIRAGQSFVSKADDGVSERYGAESLGSRPAAVPEVHQGHRERSYLGQSGFMSMFDHPSRDDSDQSISPLITPRHPIPELSLVLRQSYAETFVEYCYPWCPVLHRADLLDDRSPFARSLLLQQALGLLGTTINPPRLSHQARRVHYERFKVLFHGNTERNPLVRIVAIILTYWWSAGPPSVVSMDSQYWWTSIAIRLAQEIGLHREATPGQSMRLGETTTLRRCIWWTLFSRERLTSVCQGRPCIIHSEDTNVKLPSLDEFPSDRRDQAEIFISWVQVCEIIGDLSKHLRNRSDANGSTFELAQRLIKWANALPPRLRLPFSTATTSHFDRNVHQLHLPYLSAITLLYMSASTQPLPKAYGAAVLSASCVARIFEDLLARGSIAFLPGVAGWYISIAILALLHARRIEPLKAAANAQIDILFLALREMSQLWHSSRMFLLGFEKLLTGLNPDTTTASSSQILGSQPAQALELNELNIADGIDYHDFFPGATPETTQLFSVLFNHHPPSIFVEAEWTNDLSLQLQTMFGHPYDELDFGLAVNDI</sequence>
<feature type="domain" description="Xylanolytic transcriptional activator regulatory" evidence="8">
    <location>
        <begin position="294"/>
        <end position="369"/>
    </location>
</feature>
<evidence type="ECO:0000256" key="6">
    <source>
        <dbReference type="SAM" id="MobiDB-lite"/>
    </source>
</evidence>
<feature type="transmembrane region" description="Helical" evidence="7">
    <location>
        <begin position="484"/>
        <end position="509"/>
    </location>
</feature>
<dbReference type="PANTHER" id="PTHR47171:SF5">
    <property type="entry name" value="ZN(II)2CYS6 TRANSCRIPTION FACTOR (EUROFUNG)"/>
    <property type="match status" value="1"/>
</dbReference>
<keyword evidence="5" id="KW-0539">Nucleus</keyword>
<organism evidence="9 10">
    <name type="scientific">Fonsecaea pedrosoi CBS 271.37</name>
    <dbReference type="NCBI Taxonomy" id="1442368"/>
    <lineage>
        <taxon>Eukaryota</taxon>
        <taxon>Fungi</taxon>
        <taxon>Dikarya</taxon>
        <taxon>Ascomycota</taxon>
        <taxon>Pezizomycotina</taxon>
        <taxon>Eurotiomycetes</taxon>
        <taxon>Chaetothyriomycetidae</taxon>
        <taxon>Chaetothyriales</taxon>
        <taxon>Herpotrichiellaceae</taxon>
        <taxon>Fonsecaea</taxon>
    </lineage>
</organism>
<dbReference type="EMBL" id="KN846970">
    <property type="protein sequence ID" value="KIW83314.1"/>
    <property type="molecule type" value="Genomic_DNA"/>
</dbReference>
<keyword evidence="1" id="KW-0862">Zinc</keyword>
<dbReference type="GeneID" id="25302049"/>
<evidence type="ECO:0000256" key="1">
    <source>
        <dbReference type="ARBA" id="ARBA00022833"/>
    </source>
</evidence>
<keyword evidence="7" id="KW-0472">Membrane</keyword>
<dbReference type="AlphaFoldDB" id="A0A0D2HFU1"/>
<dbReference type="Pfam" id="PF04082">
    <property type="entry name" value="Fungal_trans"/>
    <property type="match status" value="1"/>
</dbReference>
<keyword evidence="10" id="KW-1185">Reference proteome</keyword>
<dbReference type="OrthoDB" id="39175at2759"/>
<dbReference type="HOGENOM" id="CLU_007427_1_1_1"/>
<dbReference type="GO" id="GO:0006351">
    <property type="term" value="P:DNA-templated transcription"/>
    <property type="evidence" value="ECO:0007669"/>
    <property type="project" value="InterPro"/>
</dbReference>
<accession>A0A0D2HFU1</accession>
<dbReference type="InterPro" id="IPR052073">
    <property type="entry name" value="Amide_Lactam_Regulators"/>
</dbReference>
<evidence type="ECO:0000256" key="3">
    <source>
        <dbReference type="ARBA" id="ARBA00023125"/>
    </source>
</evidence>
<evidence type="ECO:0000256" key="2">
    <source>
        <dbReference type="ARBA" id="ARBA00023015"/>
    </source>
</evidence>
<gene>
    <name evidence="9" type="ORF">Z517_02559</name>
</gene>
<feature type="region of interest" description="Disordered" evidence="6">
    <location>
        <begin position="54"/>
        <end position="85"/>
    </location>
</feature>
<evidence type="ECO:0000256" key="7">
    <source>
        <dbReference type="SAM" id="Phobius"/>
    </source>
</evidence>
<evidence type="ECO:0000313" key="10">
    <source>
        <dbReference type="Proteomes" id="UP000053029"/>
    </source>
</evidence>
<name>A0A0D2HFU1_9EURO</name>
<dbReference type="Proteomes" id="UP000053029">
    <property type="component" value="Unassembled WGS sequence"/>
</dbReference>
<keyword evidence="2" id="KW-0805">Transcription regulation</keyword>
<evidence type="ECO:0000256" key="5">
    <source>
        <dbReference type="ARBA" id="ARBA00023242"/>
    </source>
</evidence>
<dbReference type="GO" id="GO:0008270">
    <property type="term" value="F:zinc ion binding"/>
    <property type="evidence" value="ECO:0007669"/>
    <property type="project" value="InterPro"/>
</dbReference>
<dbReference type="GO" id="GO:0003677">
    <property type="term" value="F:DNA binding"/>
    <property type="evidence" value="ECO:0007669"/>
    <property type="project" value="UniProtKB-KW"/>
</dbReference>
<protein>
    <recommendedName>
        <fullName evidence="8">Xylanolytic transcriptional activator regulatory domain-containing protein</fullName>
    </recommendedName>
</protein>
<dbReference type="VEuPathDB" id="FungiDB:Z517_02559"/>
<keyword evidence="4" id="KW-0804">Transcription</keyword>
<evidence type="ECO:0000259" key="8">
    <source>
        <dbReference type="SMART" id="SM00906"/>
    </source>
</evidence>
<dbReference type="CDD" id="cd12148">
    <property type="entry name" value="fungal_TF_MHR"/>
    <property type="match status" value="1"/>
</dbReference>
<evidence type="ECO:0000256" key="4">
    <source>
        <dbReference type="ARBA" id="ARBA00023163"/>
    </source>
</evidence>
<dbReference type="PANTHER" id="PTHR47171">
    <property type="entry name" value="FARA-RELATED"/>
    <property type="match status" value="1"/>
</dbReference>
<keyword evidence="7" id="KW-0812">Transmembrane</keyword>
<dbReference type="SMART" id="SM00906">
    <property type="entry name" value="Fungal_trans"/>
    <property type="match status" value="1"/>
</dbReference>